<accession>A0ABR2U5P8</accession>
<evidence type="ECO:0000313" key="3">
    <source>
        <dbReference type="Proteomes" id="UP001396334"/>
    </source>
</evidence>
<protein>
    <submittedName>
        <fullName evidence="2">Uncharacterized protein</fullName>
    </submittedName>
</protein>
<evidence type="ECO:0000256" key="1">
    <source>
        <dbReference type="SAM" id="SignalP"/>
    </source>
</evidence>
<gene>
    <name evidence="2" type="ORF">V6N11_058921</name>
</gene>
<dbReference type="Proteomes" id="UP001396334">
    <property type="component" value="Unassembled WGS sequence"/>
</dbReference>
<evidence type="ECO:0000313" key="2">
    <source>
        <dbReference type="EMBL" id="KAK9045031.1"/>
    </source>
</evidence>
<feature type="chain" id="PRO_5046498924" evidence="1">
    <location>
        <begin position="28"/>
        <end position="93"/>
    </location>
</feature>
<organism evidence="2 3">
    <name type="scientific">Hibiscus sabdariffa</name>
    <name type="common">roselle</name>
    <dbReference type="NCBI Taxonomy" id="183260"/>
    <lineage>
        <taxon>Eukaryota</taxon>
        <taxon>Viridiplantae</taxon>
        <taxon>Streptophyta</taxon>
        <taxon>Embryophyta</taxon>
        <taxon>Tracheophyta</taxon>
        <taxon>Spermatophyta</taxon>
        <taxon>Magnoliopsida</taxon>
        <taxon>eudicotyledons</taxon>
        <taxon>Gunneridae</taxon>
        <taxon>Pentapetalae</taxon>
        <taxon>rosids</taxon>
        <taxon>malvids</taxon>
        <taxon>Malvales</taxon>
        <taxon>Malvaceae</taxon>
        <taxon>Malvoideae</taxon>
        <taxon>Hibiscus</taxon>
    </lineage>
</organism>
<keyword evidence="3" id="KW-1185">Reference proteome</keyword>
<reference evidence="2 3" key="1">
    <citation type="journal article" date="2024" name="G3 (Bethesda)">
        <title>Genome assembly of Hibiscus sabdariffa L. provides insights into metabolisms of medicinal natural products.</title>
        <authorList>
            <person name="Kim T."/>
        </authorList>
    </citation>
    <scope>NUCLEOTIDE SEQUENCE [LARGE SCALE GENOMIC DNA]</scope>
    <source>
        <strain evidence="2">TK-2024</strain>
        <tissue evidence="2">Old leaves</tissue>
    </source>
</reference>
<dbReference type="EMBL" id="JBBPBN010000002">
    <property type="protein sequence ID" value="KAK9045031.1"/>
    <property type="molecule type" value="Genomic_DNA"/>
</dbReference>
<feature type="signal peptide" evidence="1">
    <location>
        <begin position="1"/>
        <end position="27"/>
    </location>
</feature>
<sequence>MVDSSGKWNWDLLQSLLPCHVLLRVVAIMPPNPACMEDTITWVGEPSGKFTIKSAYKVRLGTVSEREWEVLVQHVLREGNSVAVSLAKLADES</sequence>
<name>A0ABR2U5P8_9ROSI</name>
<keyword evidence="1" id="KW-0732">Signal</keyword>
<comment type="caution">
    <text evidence="2">The sequence shown here is derived from an EMBL/GenBank/DDBJ whole genome shotgun (WGS) entry which is preliminary data.</text>
</comment>
<proteinExistence type="predicted"/>